<gene>
    <name evidence="4" type="ORF">HBH25_19530</name>
</gene>
<comment type="caution">
    <text evidence="4">The sequence shown here is derived from an EMBL/GenBank/DDBJ whole genome shotgun (WGS) entry which is preliminary data.</text>
</comment>
<protein>
    <recommendedName>
        <fullName evidence="6">Sugar lactone lactonase YvrE</fullName>
    </recommendedName>
</protein>
<proteinExistence type="predicted"/>
<keyword evidence="5" id="KW-1185">Reference proteome</keyword>
<accession>A0ABX0YJB5</accession>
<feature type="chain" id="PRO_5046835987" description="Sugar lactone lactonase YvrE" evidence="3">
    <location>
        <begin position="23"/>
        <end position="369"/>
    </location>
</feature>
<evidence type="ECO:0008006" key="6">
    <source>
        <dbReference type="Google" id="ProtNLM"/>
    </source>
</evidence>
<dbReference type="Gene3D" id="2.120.10.30">
    <property type="entry name" value="TolB, C-terminal domain"/>
    <property type="match status" value="1"/>
</dbReference>
<organism evidence="4 5">
    <name type="scientific">Pseudomonas quercus</name>
    <dbReference type="NCBI Taxonomy" id="2722792"/>
    <lineage>
        <taxon>Bacteria</taxon>
        <taxon>Pseudomonadati</taxon>
        <taxon>Pseudomonadota</taxon>
        <taxon>Gammaproteobacteria</taxon>
        <taxon>Pseudomonadales</taxon>
        <taxon>Pseudomonadaceae</taxon>
        <taxon>Pseudomonas</taxon>
    </lineage>
</organism>
<dbReference type="InterPro" id="IPR017996">
    <property type="entry name" value="MRJP/yellow-related"/>
</dbReference>
<dbReference type="EMBL" id="JAAVJI010000015">
    <property type="protein sequence ID" value="NJP03040.1"/>
    <property type="molecule type" value="Genomic_DNA"/>
</dbReference>
<dbReference type="Proteomes" id="UP000746535">
    <property type="component" value="Unassembled WGS sequence"/>
</dbReference>
<dbReference type="RefSeq" id="WP_168085615.1">
    <property type="nucleotide sequence ID" value="NZ_JAAVJI010000015.1"/>
</dbReference>
<dbReference type="InterPro" id="IPR011042">
    <property type="entry name" value="6-blade_b-propeller_TolB-like"/>
</dbReference>
<evidence type="ECO:0000313" key="4">
    <source>
        <dbReference type="EMBL" id="NJP03040.1"/>
    </source>
</evidence>
<dbReference type="Pfam" id="PF03022">
    <property type="entry name" value="MRJP"/>
    <property type="match status" value="1"/>
</dbReference>
<keyword evidence="2" id="KW-0964">Secreted</keyword>
<feature type="signal peptide" evidence="3">
    <location>
        <begin position="1"/>
        <end position="22"/>
    </location>
</feature>
<evidence type="ECO:0000256" key="1">
    <source>
        <dbReference type="ARBA" id="ARBA00004613"/>
    </source>
</evidence>
<evidence type="ECO:0000256" key="2">
    <source>
        <dbReference type="ARBA" id="ARBA00022525"/>
    </source>
</evidence>
<name>A0ABX0YJB5_9PSED</name>
<sequence length="369" mass="39556">MIRRANFAPTALFALMSGLAFAQGAVADPSYSLKKVASFDHQVTGVTASETGRMFVNFPRWTEDSEVSVAELMPNGDLKSFPDANWNAWRNAKADSMSAGDHWVCVQSVVADKKGSLWVIDAGAPAQAQVVAGAPKLVKIDLATNAVAKVYPFGLDVAPQGSYLNDVRLSQDGKFAYITDSGTSGAIVVVNLETGKARRALDGAPSTQFEKGVMVKADGKPLMRPDGRGVQFSADGIALSPAGDTLYWQAVKGNTLYSVPTSALQTATLADLPSKVQKVGENGPADGLLMDAKGTLYISSVEDHSIKVRNGNDVKVLLQDKDMRWPDTFTQGPDGTVYVTDSRIPDMSFFDPKQKPALETTLYKIVEKK</sequence>
<dbReference type="PANTHER" id="PTHR10009">
    <property type="entry name" value="PROTEIN YELLOW-RELATED"/>
    <property type="match status" value="1"/>
</dbReference>
<keyword evidence="3" id="KW-0732">Signal</keyword>
<evidence type="ECO:0000256" key="3">
    <source>
        <dbReference type="SAM" id="SignalP"/>
    </source>
</evidence>
<evidence type="ECO:0000313" key="5">
    <source>
        <dbReference type="Proteomes" id="UP000746535"/>
    </source>
</evidence>
<reference evidence="4 5" key="1">
    <citation type="submission" date="2020-03" db="EMBL/GenBank/DDBJ databases">
        <authorList>
            <person name="Wang L."/>
            <person name="He N."/>
            <person name="Li Y."/>
            <person name="Fang Y."/>
            <person name="Zhang F."/>
        </authorList>
    </citation>
    <scope>NUCLEOTIDE SEQUENCE [LARGE SCALE GENOMIC DNA]</scope>
    <source>
        <strain evidence="5">hsmgli-8</strain>
    </source>
</reference>
<comment type="subcellular location">
    <subcellularLocation>
        <location evidence="1">Secreted</location>
    </subcellularLocation>
</comment>
<dbReference type="PANTHER" id="PTHR10009:SF18">
    <property type="entry name" value="PROTEIN YELLOW-LIKE PROTEIN"/>
    <property type="match status" value="1"/>
</dbReference>
<dbReference type="SUPFAM" id="SSF101898">
    <property type="entry name" value="NHL repeat"/>
    <property type="match status" value="1"/>
</dbReference>